<dbReference type="PANTHER" id="PTHR38394">
    <property type="entry name" value="NEUROFILAMENT LIGHT PROTEIN"/>
    <property type="match status" value="1"/>
</dbReference>
<keyword evidence="1" id="KW-0175">Coiled coil</keyword>
<dbReference type="EMBL" id="JACMSC010000022">
    <property type="protein sequence ID" value="KAG6468093.1"/>
    <property type="molecule type" value="Genomic_DNA"/>
</dbReference>
<protein>
    <recommendedName>
        <fullName evidence="3">UVR domain-containing protein</fullName>
    </recommendedName>
</protein>
<feature type="coiled-coil region" evidence="1">
    <location>
        <begin position="646"/>
        <end position="680"/>
    </location>
</feature>
<keyword evidence="5" id="KW-1185">Reference proteome</keyword>
<feature type="coiled-coil region" evidence="1">
    <location>
        <begin position="452"/>
        <end position="479"/>
    </location>
</feature>
<evidence type="ECO:0000313" key="5">
    <source>
        <dbReference type="Proteomes" id="UP000734854"/>
    </source>
</evidence>
<dbReference type="PANTHER" id="PTHR38394:SF1">
    <property type="entry name" value="NEUROFILAMENT LIGHT PROTEIN"/>
    <property type="match status" value="1"/>
</dbReference>
<reference evidence="4 5" key="1">
    <citation type="submission" date="2020-08" db="EMBL/GenBank/DDBJ databases">
        <title>Plant Genome Project.</title>
        <authorList>
            <person name="Zhang R.-G."/>
        </authorList>
    </citation>
    <scope>NUCLEOTIDE SEQUENCE [LARGE SCALE GENOMIC DNA]</scope>
    <source>
        <tissue evidence="4">Rhizome</tissue>
    </source>
</reference>
<feature type="compositionally biased region" description="Polar residues" evidence="2">
    <location>
        <begin position="80"/>
        <end position="92"/>
    </location>
</feature>
<organism evidence="4 5">
    <name type="scientific">Zingiber officinale</name>
    <name type="common">Ginger</name>
    <name type="synonym">Amomum zingiber</name>
    <dbReference type="NCBI Taxonomy" id="94328"/>
    <lineage>
        <taxon>Eukaryota</taxon>
        <taxon>Viridiplantae</taxon>
        <taxon>Streptophyta</taxon>
        <taxon>Embryophyta</taxon>
        <taxon>Tracheophyta</taxon>
        <taxon>Spermatophyta</taxon>
        <taxon>Magnoliopsida</taxon>
        <taxon>Liliopsida</taxon>
        <taxon>Zingiberales</taxon>
        <taxon>Zingiberaceae</taxon>
        <taxon>Zingiber</taxon>
    </lineage>
</organism>
<gene>
    <name evidence="4" type="ORF">ZIOFF_072661</name>
</gene>
<evidence type="ECO:0000256" key="1">
    <source>
        <dbReference type="SAM" id="Coils"/>
    </source>
</evidence>
<dbReference type="AlphaFoldDB" id="A0A8J5BV73"/>
<dbReference type="Proteomes" id="UP000734854">
    <property type="component" value="Unassembled WGS sequence"/>
</dbReference>
<feature type="domain" description="UVR" evidence="3">
    <location>
        <begin position="293"/>
        <end position="324"/>
    </location>
</feature>
<feature type="region of interest" description="Disordered" evidence="2">
    <location>
        <begin position="32"/>
        <end position="230"/>
    </location>
</feature>
<proteinExistence type="predicted"/>
<dbReference type="Pfam" id="PF02151">
    <property type="entry name" value="UVR"/>
    <property type="match status" value="1"/>
</dbReference>
<name>A0A8J5BV73_ZINOF</name>
<evidence type="ECO:0000259" key="3">
    <source>
        <dbReference type="Pfam" id="PF02151"/>
    </source>
</evidence>
<comment type="caution">
    <text evidence="4">The sequence shown here is derived from an EMBL/GenBank/DDBJ whole genome shotgun (WGS) entry which is preliminary data.</text>
</comment>
<feature type="coiled-coil region" evidence="1">
    <location>
        <begin position="585"/>
        <end position="612"/>
    </location>
</feature>
<feature type="compositionally biased region" description="Low complexity" evidence="2">
    <location>
        <begin position="114"/>
        <end position="123"/>
    </location>
</feature>
<feature type="coiled-coil region" evidence="1">
    <location>
        <begin position="320"/>
        <end position="394"/>
    </location>
</feature>
<evidence type="ECO:0000313" key="4">
    <source>
        <dbReference type="EMBL" id="KAG6468093.1"/>
    </source>
</evidence>
<dbReference type="InterPro" id="IPR001943">
    <property type="entry name" value="UVR_dom"/>
</dbReference>
<feature type="compositionally biased region" description="Low complexity" evidence="2">
    <location>
        <begin position="131"/>
        <end position="142"/>
    </location>
</feature>
<accession>A0A8J5BV73</accession>
<sequence length="814" mass="89268">MASSSEGADDGVGSLFEGMVLFSSSIDLSLPQVDESPPSAVATVTSQPPPSPQSKALDEDLFSDLTLQAPSSPPPVLDSPKTTPIPQSSTVQPLVLVSRQASRKKKRAVRIGYARESLAAASLDDARRLSDPSFSSSSDPPSAIGTTSDSKAPMVDETPIASSPRSVGGDVGADPHQETDTQVEEDDPPPASPSPEPLGQQKDEGSSYEVVVKGDSSQPPPDGVEEATLSVGESAAKGDVFGSAEERLLLVRARISEKLQSIRKKTSSAYAERKELERKRRMIVESVNTASSRHKDLESELEIACESEDFEKAEKVSNDIAAVEVEKDKLLLSLKDAEADCERAESKMQEVLEEQIVAEEEGITQLEQFAKVAADNADCILKNAEEVFNREQEEWQSSAELLDIKKLEMNVESQLISEVQTGLENAIEDLVKHERAEKEILTRKGVILAKELDELLQLVRLKEAEIAENKSQIENVEERISNTVSLFNESRSSIETKLEDMQSASRKVESENDALVIRQKEINEVMCSAQKMRGKIMELSSVSSDEAKTYQDSVVLKKKLASLILKSREDRVRFSKTEENILEDIQILRQQISAARSALQELSSTRASIQQEVSLFKQRIGFIEKRVPELEAEKKVAATARNFKEAGRVAAEAKALQSEKEDLQDKLEKAVLHLEKLEEDIKGNVDKIQDNEVLLSVKEKEAALAGCNRLQLVALAARAESLAALQLGDVEEGNILLKEAEAAESKVIELQKDYDLDMEDVLCNHIVEKLRLVDGLTGCRRADLIAGMKSKRVDGLTGRLVGAWKGSERPEPPI</sequence>
<evidence type="ECO:0000256" key="2">
    <source>
        <dbReference type="SAM" id="MobiDB-lite"/>
    </source>
</evidence>